<feature type="compositionally biased region" description="Acidic residues" evidence="3">
    <location>
        <begin position="252"/>
        <end position="275"/>
    </location>
</feature>
<evidence type="ECO:0008006" key="6">
    <source>
        <dbReference type="Google" id="ProtNLM"/>
    </source>
</evidence>
<accession>U1HHZ9</accession>
<dbReference type="EMBL" id="KE721517">
    <property type="protein sequence ID" value="ERF68499.1"/>
    <property type="molecule type" value="Genomic_DNA"/>
</dbReference>
<evidence type="ECO:0000313" key="5">
    <source>
        <dbReference type="Proteomes" id="UP000019373"/>
    </source>
</evidence>
<dbReference type="OMA" id="PQIAYKG"/>
<evidence type="ECO:0000313" key="4">
    <source>
        <dbReference type="EMBL" id="ERF68499.1"/>
    </source>
</evidence>
<protein>
    <recommendedName>
        <fullName evidence="6">SPT2 chromatin protein</fullName>
    </recommendedName>
</protein>
<evidence type="ECO:0000256" key="1">
    <source>
        <dbReference type="ARBA" id="ARBA00006461"/>
    </source>
</evidence>
<proteinExistence type="inferred from homology"/>
<keyword evidence="2" id="KW-0175">Coiled coil</keyword>
<reference evidence="5" key="1">
    <citation type="journal article" date="2014" name="BMC Genomics">
        <title>Genome characteristics reveal the impact of lichenization on lichen-forming fungus Endocarpon pusillum Hedwig (Verrucariales, Ascomycota).</title>
        <authorList>
            <person name="Wang Y.-Y."/>
            <person name="Liu B."/>
            <person name="Zhang X.-Y."/>
            <person name="Zhou Q.-M."/>
            <person name="Zhang T."/>
            <person name="Li H."/>
            <person name="Yu Y.-F."/>
            <person name="Zhang X.-L."/>
            <person name="Hao X.-Y."/>
            <person name="Wang M."/>
            <person name="Wang L."/>
            <person name="Wei J.-C."/>
        </authorList>
    </citation>
    <scope>NUCLEOTIDE SEQUENCE [LARGE SCALE GENOMIC DNA]</scope>
    <source>
        <strain evidence="5">Z07020 / HMAS-L-300199</strain>
    </source>
</reference>
<dbReference type="OrthoDB" id="5430658at2759"/>
<feature type="region of interest" description="Disordered" evidence="3">
    <location>
        <begin position="14"/>
        <end position="328"/>
    </location>
</feature>
<dbReference type="InterPro" id="IPR013256">
    <property type="entry name" value="Chromatin_SPT2"/>
</dbReference>
<feature type="compositionally biased region" description="Basic and acidic residues" evidence="3">
    <location>
        <begin position="163"/>
        <end position="176"/>
    </location>
</feature>
<gene>
    <name evidence="4" type="ORF">EPUS_05638</name>
</gene>
<evidence type="ECO:0000256" key="2">
    <source>
        <dbReference type="ARBA" id="ARBA00023054"/>
    </source>
</evidence>
<evidence type="ECO:0000256" key="3">
    <source>
        <dbReference type="SAM" id="MobiDB-lite"/>
    </source>
</evidence>
<dbReference type="SMART" id="SM00784">
    <property type="entry name" value="SPT2"/>
    <property type="match status" value="1"/>
</dbReference>
<sequence length="328" mass="35671">MSFLDVLDSIGTGQRVAAPQMPQTSSAPLKPPHPLSNSTTAKTKFAVSRDSANRLSLPGNGTERKVGEAFKAVSERPTRPSPKQGPHSRLHDRSAPVSASSQDASKNSPARVGSPASSNATTKAPPPGSFAALMAEAKAAQEQKAKSEVGLIKHQATTRVRLSKSERKKQEEEGKAMKAKLGKQPQHNSKVDKKARLDPKKRPESTYKGTAKPAAPISSYKGTAGLPSQHRSSSADLRHRGGKSSSRYDEYLGTDEEDEGDEDMVDDGYESDASSDMEAGAFDVEEEESRALREARADDAREMALENKLKREKEERRRKLEALARKRR</sequence>
<dbReference type="RefSeq" id="XP_007805850.1">
    <property type="nucleotide sequence ID" value="XM_007807659.1"/>
</dbReference>
<dbReference type="GeneID" id="19240586"/>
<dbReference type="HOGENOM" id="CLU_068909_0_0_1"/>
<comment type="similarity">
    <text evidence="1">Belongs to the SPT2 family.</text>
</comment>
<dbReference type="AlphaFoldDB" id="U1HHZ9"/>
<keyword evidence="5" id="KW-1185">Reference proteome</keyword>
<dbReference type="Proteomes" id="UP000019373">
    <property type="component" value="Unassembled WGS sequence"/>
</dbReference>
<dbReference type="eggNOG" id="ENOG502SCZV">
    <property type="taxonomic scope" value="Eukaryota"/>
</dbReference>
<feature type="compositionally biased region" description="Polar residues" evidence="3">
    <location>
        <begin position="97"/>
        <end position="108"/>
    </location>
</feature>
<feature type="compositionally biased region" description="Basic and acidic residues" evidence="3">
    <location>
        <begin position="289"/>
        <end position="328"/>
    </location>
</feature>
<dbReference type="Pfam" id="PF08243">
    <property type="entry name" value="SPT2"/>
    <property type="match status" value="1"/>
</dbReference>
<feature type="compositionally biased region" description="Basic and acidic residues" evidence="3">
    <location>
        <begin position="189"/>
        <end position="205"/>
    </location>
</feature>
<name>U1HHZ9_ENDPU</name>
<feature type="compositionally biased region" description="Basic and acidic residues" evidence="3">
    <location>
        <begin position="62"/>
        <end position="78"/>
    </location>
</feature>
<organism evidence="4 5">
    <name type="scientific">Endocarpon pusillum (strain Z07020 / HMAS-L-300199)</name>
    <name type="common">Lichen-forming fungus</name>
    <dbReference type="NCBI Taxonomy" id="1263415"/>
    <lineage>
        <taxon>Eukaryota</taxon>
        <taxon>Fungi</taxon>
        <taxon>Dikarya</taxon>
        <taxon>Ascomycota</taxon>
        <taxon>Pezizomycotina</taxon>
        <taxon>Eurotiomycetes</taxon>
        <taxon>Chaetothyriomycetidae</taxon>
        <taxon>Verrucariales</taxon>
        <taxon>Verrucariaceae</taxon>
        <taxon>Endocarpon</taxon>
    </lineage>
</organism>